<dbReference type="GO" id="GO:0016301">
    <property type="term" value="F:kinase activity"/>
    <property type="evidence" value="ECO:0007669"/>
    <property type="project" value="UniProtKB-KW"/>
</dbReference>
<dbReference type="EC" id="2.7.1.40" evidence="3 12"/>
<keyword evidence="9 12" id="KW-0460">Magnesium</keyword>
<evidence type="ECO:0000256" key="6">
    <source>
        <dbReference type="ARBA" id="ARBA00022741"/>
    </source>
</evidence>
<dbReference type="UniPathway" id="UPA00109">
    <property type="reaction ID" value="UER00188"/>
</dbReference>
<evidence type="ECO:0000313" key="15">
    <source>
        <dbReference type="Proteomes" id="UP000321638"/>
    </source>
</evidence>
<dbReference type="InterPro" id="IPR040442">
    <property type="entry name" value="Pyrv_kinase-like_dom_sf"/>
</dbReference>
<accession>A0A5C8PWM8</accession>
<dbReference type="InterPro" id="IPR001697">
    <property type="entry name" value="Pyr_Knase"/>
</dbReference>
<dbReference type="InterPro" id="IPR015813">
    <property type="entry name" value="Pyrv/PenolPyrv_kinase-like_dom"/>
</dbReference>
<keyword evidence="15" id="KW-1185">Reference proteome</keyword>
<dbReference type="GO" id="GO:0030955">
    <property type="term" value="F:potassium ion binding"/>
    <property type="evidence" value="ECO:0007669"/>
    <property type="project" value="InterPro"/>
</dbReference>
<dbReference type="SUPFAM" id="SSF50800">
    <property type="entry name" value="PK beta-barrel domain-like"/>
    <property type="match status" value="1"/>
</dbReference>
<feature type="domain" description="Pyruvate kinase barrel" evidence="13">
    <location>
        <begin position="132"/>
        <end position="451"/>
    </location>
</feature>
<keyword evidence="11 14" id="KW-0670">Pyruvate</keyword>
<evidence type="ECO:0000256" key="11">
    <source>
        <dbReference type="ARBA" id="ARBA00023317"/>
    </source>
</evidence>
<dbReference type="SUPFAM" id="SSF51621">
    <property type="entry name" value="Phosphoenolpyruvate/pyruvate domain"/>
    <property type="match status" value="1"/>
</dbReference>
<keyword evidence="8" id="KW-0067">ATP-binding</keyword>
<sequence>MSEPGALLDELVALREAVAMEAAAALADWQPGITRAAFTPSAANLAAYLALRRHDLGALQDELSFWGLSSLGRSEGHVLESLDAVIAAVAAIAGQPLPAGISRPDRRAWQHGEIILRENKRLLFGADPHGPKTRVMVTLPTEAATDPGLVPALIAAGTDCFRINCAHDDPTIWSAMIRHVRAAAESSRHCPVLMDIAGPKIRIDALFDEHMPRLAVDDRFALTGGNPPPADIGIPSVACQAPGVVGALVTGAQVWFDDGKLGAVVERCAPWGAVLRITIARDKGVRLKRKKGLNFPDTDVMLPALTPKDLADLDFVASNADMVGFSFVQTAEDVHWLQRELAARRGAAAPLPVVLKIETRRAVENLPRLIVAAAGRQPLAVMIARGDLALHLGFKRLSEVQEEILWLCEAAHVPAIWATQVLEQLVRKGLPTRAETTDAAMGQRAECVMLNKGPHLVEGVSFLDDVLRRMDRHQRKKSARLAPLRAWTAMRPARR</sequence>
<evidence type="ECO:0000256" key="12">
    <source>
        <dbReference type="RuleBase" id="RU000504"/>
    </source>
</evidence>
<evidence type="ECO:0000256" key="3">
    <source>
        <dbReference type="ARBA" id="ARBA00012142"/>
    </source>
</evidence>
<dbReference type="Gene3D" id="2.40.33.10">
    <property type="entry name" value="PK beta-barrel domain-like"/>
    <property type="match status" value="1"/>
</dbReference>
<dbReference type="PANTHER" id="PTHR11817">
    <property type="entry name" value="PYRUVATE KINASE"/>
    <property type="match status" value="1"/>
</dbReference>
<name>A0A5C8PWM8_9HYPH</name>
<dbReference type="GO" id="GO:0004743">
    <property type="term" value="F:pyruvate kinase activity"/>
    <property type="evidence" value="ECO:0007669"/>
    <property type="project" value="UniProtKB-EC"/>
</dbReference>
<evidence type="ECO:0000256" key="1">
    <source>
        <dbReference type="ARBA" id="ARBA00004997"/>
    </source>
</evidence>
<dbReference type="InterPro" id="IPR015793">
    <property type="entry name" value="Pyrv_Knase_brl"/>
</dbReference>
<keyword evidence="6" id="KW-0547">Nucleotide-binding</keyword>
<dbReference type="OrthoDB" id="9812123at2"/>
<organism evidence="14 15">
    <name type="scientific">Vineibacter terrae</name>
    <dbReference type="NCBI Taxonomy" id="2586908"/>
    <lineage>
        <taxon>Bacteria</taxon>
        <taxon>Pseudomonadati</taxon>
        <taxon>Pseudomonadota</taxon>
        <taxon>Alphaproteobacteria</taxon>
        <taxon>Hyphomicrobiales</taxon>
        <taxon>Vineibacter</taxon>
    </lineage>
</organism>
<keyword evidence="5" id="KW-0479">Metal-binding</keyword>
<proteinExistence type="inferred from homology"/>
<dbReference type="EMBL" id="VDUZ01000001">
    <property type="protein sequence ID" value="TXL82461.1"/>
    <property type="molecule type" value="Genomic_DNA"/>
</dbReference>
<evidence type="ECO:0000256" key="2">
    <source>
        <dbReference type="ARBA" id="ARBA00008663"/>
    </source>
</evidence>
<comment type="pathway">
    <text evidence="1 12">Carbohydrate degradation; glycolysis; pyruvate from D-glyceraldehyde 3-phosphate: step 5/5.</text>
</comment>
<evidence type="ECO:0000256" key="4">
    <source>
        <dbReference type="ARBA" id="ARBA00022679"/>
    </source>
</evidence>
<evidence type="ECO:0000256" key="10">
    <source>
        <dbReference type="ARBA" id="ARBA00023152"/>
    </source>
</evidence>
<dbReference type="InterPro" id="IPR015806">
    <property type="entry name" value="Pyrv_Knase_insert_dom_sf"/>
</dbReference>
<comment type="catalytic activity">
    <reaction evidence="12">
        <text>pyruvate + ATP = phosphoenolpyruvate + ADP + H(+)</text>
        <dbReference type="Rhea" id="RHEA:18157"/>
        <dbReference type="ChEBI" id="CHEBI:15361"/>
        <dbReference type="ChEBI" id="CHEBI:15378"/>
        <dbReference type="ChEBI" id="CHEBI:30616"/>
        <dbReference type="ChEBI" id="CHEBI:58702"/>
        <dbReference type="ChEBI" id="CHEBI:456216"/>
        <dbReference type="EC" id="2.7.1.40"/>
    </reaction>
</comment>
<dbReference type="Gene3D" id="3.20.20.60">
    <property type="entry name" value="Phosphoenolpyruvate-binding domains"/>
    <property type="match status" value="1"/>
</dbReference>
<reference evidence="14 15" key="1">
    <citation type="submission" date="2019-06" db="EMBL/GenBank/DDBJ databases">
        <title>New taxonomy in bacterial strain CC-CFT640, isolated from vineyard.</title>
        <authorList>
            <person name="Lin S.-Y."/>
            <person name="Tsai C.-F."/>
            <person name="Young C.-C."/>
        </authorList>
    </citation>
    <scope>NUCLEOTIDE SEQUENCE [LARGE SCALE GENOMIC DNA]</scope>
    <source>
        <strain evidence="14 15">CC-CFT640</strain>
    </source>
</reference>
<keyword evidence="10 12" id="KW-0324">Glycolysis</keyword>
<evidence type="ECO:0000256" key="7">
    <source>
        <dbReference type="ARBA" id="ARBA00022777"/>
    </source>
</evidence>
<dbReference type="Proteomes" id="UP000321638">
    <property type="component" value="Unassembled WGS sequence"/>
</dbReference>
<keyword evidence="4 12" id="KW-0808">Transferase</keyword>
<dbReference type="GO" id="GO:0000287">
    <property type="term" value="F:magnesium ion binding"/>
    <property type="evidence" value="ECO:0007669"/>
    <property type="project" value="InterPro"/>
</dbReference>
<protein>
    <recommendedName>
        <fullName evidence="3 12">Pyruvate kinase</fullName>
        <ecNumber evidence="3 12">2.7.1.40</ecNumber>
    </recommendedName>
</protein>
<evidence type="ECO:0000256" key="8">
    <source>
        <dbReference type="ARBA" id="ARBA00022840"/>
    </source>
</evidence>
<evidence type="ECO:0000256" key="5">
    <source>
        <dbReference type="ARBA" id="ARBA00022723"/>
    </source>
</evidence>
<dbReference type="InterPro" id="IPR011037">
    <property type="entry name" value="Pyrv_Knase-like_insert_dom_sf"/>
</dbReference>
<keyword evidence="7 12" id="KW-0418">Kinase</keyword>
<dbReference type="AlphaFoldDB" id="A0A5C8PWM8"/>
<evidence type="ECO:0000259" key="13">
    <source>
        <dbReference type="Pfam" id="PF00224"/>
    </source>
</evidence>
<dbReference type="GO" id="GO:0005524">
    <property type="term" value="F:ATP binding"/>
    <property type="evidence" value="ECO:0007669"/>
    <property type="project" value="UniProtKB-KW"/>
</dbReference>
<comment type="caution">
    <text evidence="14">The sequence shown here is derived from an EMBL/GenBank/DDBJ whole genome shotgun (WGS) entry which is preliminary data.</text>
</comment>
<comment type="similarity">
    <text evidence="2 12">Belongs to the pyruvate kinase family.</text>
</comment>
<dbReference type="Pfam" id="PF00224">
    <property type="entry name" value="PK"/>
    <property type="match status" value="1"/>
</dbReference>
<dbReference type="PRINTS" id="PR01050">
    <property type="entry name" value="PYRUVTKNASE"/>
</dbReference>
<evidence type="ECO:0000256" key="9">
    <source>
        <dbReference type="ARBA" id="ARBA00022842"/>
    </source>
</evidence>
<gene>
    <name evidence="14" type="ORF">FHP25_01155</name>
</gene>
<evidence type="ECO:0000313" key="14">
    <source>
        <dbReference type="EMBL" id="TXL82461.1"/>
    </source>
</evidence>